<gene>
    <name evidence="2" type="ORF">GGI19_006548</name>
</gene>
<dbReference type="PANTHER" id="PTHR31896:SF64">
    <property type="entry name" value="TRICHOTHECENE 3-O-ACETYLTRANSFERASE"/>
    <property type="match status" value="1"/>
</dbReference>
<evidence type="ECO:0000313" key="2">
    <source>
        <dbReference type="EMBL" id="KAJ2744997.1"/>
    </source>
</evidence>
<dbReference type="Gene3D" id="3.30.559.10">
    <property type="entry name" value="Chloramphenicol acetyltransferase-like domain"/>
    <property type="match status" value="2"/>
</dbReference>
<evidence type="ECO:0000313" key="3">
    <source>
        <dbReference type="Proteomes" id="UP001140011"/>
    </source>
</evidence>
<proteinExistence type="predicted"/>
<evidence type="ECO:0000256" key="1">
    <source>
        <dbReference type="ARBA" id="ARBA00022679"/>
    </source>
</evidence>
<comment type="caution">
    <text evidence="2">The sequence shown here is derived from an EMBL/GenBank/DDBJ whole genome shotgun (WGS) entry which is preliminary data.</text>
</comment>
<dbReference type="AlphaFoldDB" id="A0A9W8GS01"/>
<accession>A0A9W8GS01</accession>
<reference evidence="2" key="1">
    <citation type="submission" date="2022-07" db="EMBL/GenBank/DDBJ databases">
        <title>Phylogenomic reconstructions and comparative analyses of Kickxellomycotina fungi.</title>
        <authorList>
            <person name="Reynolds N.K."/>
            <person name="Stajich J.E."/>
            <person name="Barry K."/>
            <person name="Grigoriev I.V."/>
            <person name="Crous P."/>
            <person name="Smith M.E."/>
        </authorList>
    </citation>
    <scope>NUCLEOTIDE SEQUENCE</scope>
    <source>
        <strain evidence="2">BCRC 34297</strain>
    </source>
</reference>
<dbReference type="Pfam" id="PF02458">
    <property type="entry name" value="Transferase"/>
    <property type="match status" value="1"/>
</dbReference>
<dbReference type="GO" id="GO:0016740">
    <property type="term" value="F:transferase activity"/>
    <property type="evidence" value="ECO:0007669"/>
    <property type="project" value="UniProtKB-KW"/>
</dbReference>
<name>A0A9W8GS01_9FUNG</name>
<dbReference type="EMBL" id="JANBUH010001494">
    <property type="protein sequence ID" value="KAJ2744997.1"/>
    <property type="molecule type" value="Genomic_DNA"/>
</dbReference>
<keyword evidence="1" id="KW-0808">Transferase</keyword>
<dbReference type="PANTHER" id="PTHR31896">
    <property type="entry name" value="FAMILY REGULATORY PROTEIN, PUTATIVE (AFU_ORTHOLOGUE AFUA_3G14730)-RELATED"/>
    <property type="match status" value="1"/>
</dbReference>
<dbReference type="InterPro" id="IPR051283">
    <property type="entry name" value="Sec_Metabolite_Acyltrans"/>
</dbReference>
<dbReference type="OrthoDB" id="1862401at2759"/>
<keyword evidence="3" id="KW-1185">Reference proteome</keyword>
<sequence length="186" mass="19866">MLIVKVTYLGDGGVALFSMTNHVAFDGNAMFGFIAHWARCNRLLGSVELPADLESYATSLVTNTNKPLVDGPVEISVDATRAPAQISVTNSKSVTTADGVQACVFTLSVTCIQQLKEQVEESGVLGDGEWVSSNNVVAAFIAQCVARANTDAQVYEAGEWAMFQALGYTSPSRLTLTRSRLTADPR</sequence>
<protein>
    <submittedName>
        <fullName evidence="2">Uncharacterized protein</fullName>
    </submittedName>
</protein>
<dbReference type="Proteomes" id="UP001140011">
    <property type="component" value="Unassembled WGS sequence"/>
</dbReference>
<organism evidence="2 3">
    <name type="scientific">Coemansia pectinata</name>
    <dbReference type="NCBI Taxonomy" id="1052879"/>
    <lineage>
        <taxon>Eukaryota</taxon>
        <taxon>Fungi</taxon>
        <taxon>Fungi incertae sedis</taxon>
        <taxon>Zoopagomycota</taxon>
        <taxon>Kickxellomycotina</taxon>
        <taxon>Kickxellomycetes</taxon>
        <taxon>Kickxellales</taxon>
        <taxon>Kickxellaceae</taxon>
        <taxon>Coemansia</taxon>
    </lineage>
</organism>
<dbReference type="InterPro" id="IPR023213">
    <property type="entry name" value="CAT-like_dom_sf"/>
</dbReference>